<evidence type="ECO:0000256" key="2">
    <source>
        <dbReference type="PROSITE-ProRule" id="PRU00169"/>
    </source>
</evidence>
<feature type="domain" description="Response regulatory" evidence="3">
    <location>
        <begin position="10"/>
        <end position="126"/>
    </location>
</feature>
<dbReference type="AlphaFoldDB" id="A0AAP4BTF3"/>
<dbReference type="InterPro" id="IPR001789">
    <property type="entry name" value="Sig_transdc_resp-reg_receiver"/>
</dbReference>
<dbReference type="PRINTS" id="PR00038">
    <property type="entry name" value="HTHLUXR"/>
</dbReference>
<dbReference type="GO" id="GO:0003677">
    <property type="term" value="F:DNA binding"/>
    <property type="evidence" value="ECO:0007669"/>
    <property type="project" value="UniProtKB-KW"/>
</dbReference>
<feature type="modified residue" description="4-aspartylphosphate" evidence="2">
    <location>
        <position position="62"/>
    </location>
</feature>
<dbReference type="InterPro" id="IPR039420">
    <property type="entry name" value="WalR-like"/>
</dbReference>
<dbReference type="Proteomes" id="UP001224412">
    <property type="component" value="Unassembled WGS sequence"/>
</dbReference>
<dbReference type="PROSITE" id="PS50110">
    <property type="entry name" value="RESPONSE_REGULATORY"/>
    <property type="match status" value="1"/>
</dbReference>
<comment type="caution">
    <text evidence="4">The sequence shown here is derived from an EMBL/GenBank/DDBJ whole genome shotgun (WGS) entry which is preliminary data.</text>
</comment>
<dbReference type="SUPFAM" id="SSF46894">
    <property type="entry name" value="C-terminal effector domain of the bipartite response regulators"/>
    <property type="match status" value="1"/>
</dbReference>
<evidence type="ECO:0000313" key="5">
    <source>
        <dbReference type="Proteomes" id="UP001224412"/>
    </source>
</evidence>
<dbReference type="SMART" id="SM00421">
    <property type="entry name" value="HTH_LUXR"/>
    <property type="match status" value="1"/>
</dbReference>
<keyword evidence="2" id="KW-0597">Phosphoprotein</keyword>
<proteinExistence type="predicted"/>
<organism evidence="4 5">
    <name type="scientific">Corynebacterium pseudodiphtheriticum</name>
    <dbReference type="NCBI Taxonomy" id="37637"/>
    <lineage>
        <taxon>Bacteria</taxon>
        <taxon>Bacillati</taxon>
        <taxon>Actinomycetota</taxon>
        <taxon>Actinomycetes</taxon>
        <taxon>Mycobacteriales</taxon>
        <taxon>Corynebacteriaceae</taxon>
        <taxon>Corynebacterium</taxon>
    </lineage>
</organism>
<name>A0AAP4BTF3_9CORY</name>
<evidence type="ECO:0000256" key="1">
    <source>
        <dbReference type="ARBA" id="ARBA00023125"/>
    </source>
</evidence>
<dbReference type="SUPFAM" id="SSF52172">
    <property type="entry name" value="CheY-like"/>
    <property type="match status" value="1"/>
</dbReference>
<dbReference type="GeneID" id="42781784"/>
<protein>
    <submittedName>
        <fullName evidence="4">Response regulator transcription factor</fullName>
    </submittedName>
</protein>
<dbReference type="SMART" id="SM00448">
    <property type="entry name" value="REC"/>
    <property type="match status" value="1"/>
</dbReference>
<dbReference type="InterPro" id="IPR036388">
    <property type="entry name" value="WH-like_DNA-bd_sf"/>
</dbReference>
<dbReference type="Gene3D" id="3.40.50.2300">
    <property type="match status" value="1"/>
</dbReference>
<dbReference type="PROSITE" id="PS00622">
    <property type="entry name" value="HTH_LUXR_1"/>
    <property type="match status" value="1"/>
</dbReference>
<reference evidence="4" key="1">
    <citation type="submission" date="2023-05" db="EMBL/GenBank/DDBJ databases">
        <title>Metabolic capabilities are highly conserved among human nasal-associated Corynebacterium species in pangenomic analyses.</title>
        <authorList>
            <person name="Tran T.H."/>
            <person name="Roberts A.Q."/>
            <person name="Escapa I.F."/>
            <person name="Gao W."/>
            <person name="Conlan S."/>
            <person name="Kong H."/>
            <person name="Segre J.A."/>
            <person name="Kelly M.S."/>
            <person name="Lemon K.P."/>
        </authorList>
    </citation>
    <scope>NUCLEOTIDE SEQUENCE</scope>
    <source>
        <strain evidence="4">KPL2773</strain>
    </source>
</reference>
<dbReference type="Gene3D" id="1.10.10.10">
    <property type="entry name" value="Winged helix-like DNA-binding domain superfamily/Winged helix DNA-binding domain"/>
    <property type="match status" value="1"/>
</dbReference>
<evidence type="ECO:0000259" key="3">
    <source>
        <dbReference type="PROSITE" id="PS50110"/>
    </source>
</evidence>
<dbReference type="GO" id="GO:0006355">
    <property type="term" value="P:regulation of DNA-templated transcription"/>
    <property type="evidence" value="ECO:0007669"/>
    <property type="project" value="InterPro"/>
</dbReference>
<keyword evidence="1" id="KW-0238">DNA-binding</keyword>
<dbReference type="EMBL" id="JASNVH010000003">
    <property type="protein sequence ID" value="MDK4306426.1"/>
    <property type="molecule type" value="Genomic_DNA"/>
</dbReference>
<dbReference type="Pfam" id="PF00196">
    <property type="entry name" value="GerE"/>
    <property type="match status" value="1"/>
</dbReference>
<dbReference type="InterPro" id="IPR011006">
    <property type="entry name" value="CheY-like_superfamily"/>
</dbReference>
<dbReference type="RefSeq" id="WP_021353593.1">
    <property type="nucleotide sequence ID" value="NZ_CP051667.1"/>
</dbReference>
<accession>A0AAP4BTF3</accession>
<sequence>MTPSSSKTYRLAIVEDHELTRQGLEAMLSSYSDFTVIASAPSVPQLLSVLGKKKKVDLVLLDLRLSDDSRPVENVEKIEELTPHIVVVSSLESPYLLRQVLSTSVAEVLSKTQPSEEIVAAIRRTLGGCPTISTEMAAAMDSDPLLESVDLSDRQREVLELYASGEPAKRVARLTGLKQDTVNDYLNRVRQKYSSVGRDTFTKLDLYQRAQEDGFLPGPTDPH</sequence>
<dbReference type="GO" id="GO:0000160">
    <property type="term" value="P:phosphorelay signal transduction system"/>
    <property type="evidence" value="ECO:0007669"/>
    <property type="project" value="InterPro"/>
</dbReference>
<dbReference type="PANTHER" id="PTHR43214">
    <property type="entry name" value="TWO-COMPONENT RESPONSE REGULATOR"/>
    <property type="match status" value="1"/>
</dbReference>
<evidence type="ECO:0000313" key="4">
    <source>
        <dbReference type="EMBL" id="MDK4306426.1"/>
    </source>
</evidence>
<dbReference type="InterPro" id="IPR016032">
    <property type="entry name" value="Sig_transdc_resp-reg_C-effctor"/>
</dbReference>
<dbReference type="InterPro" id="IPR000792">
    <property type="entry name" value="Tscrpt_reg_LuxR_C"/>
</dbReference>
<dbReference type="PANTHER" id="PTHR43214:SF42">
    <property type="entry name" value="TRANSCRIPTIONAL REGULATORY PROTEIN DESR"/>
    <property type="match status" value="1"/>
</dbReference>
<dbReference type="Pfam" id="PF00072">
    <property type="entry name" value="Response_reg"/>
    <property type="match status" value="1"/>
</dbReference>
<gene>
    <name evidence="4" type="ORF">QPX42_02510</name>
</gene>